<sequence>MRRDEVLLSIWTLDCKIYVKTSPEGIYNFNKRRAIFSYLKIQKATIIFLQETYSSTEDEKLWYVEWGAKIIYLHRTTHSKGVCILLNRSSPLNRSSSLNLSSIQADPEGRFLIAKLTIEDKYFFITDICGPNNCHDQDDFIKTLSQQVMSKTDTSKVIISVDWNITLNRIDKLSGLPWKATSGRNTLIDHMEELNLTDIYRELHPNSKSFTYVSKLLNLKLRIDYFLFHTRFFAIGPRLWKFNDTLLEDNNYKGLIAFYYPQIL</sequence>
<evidence type="ECO:0008006" key="8">
    <source>
        <dbReference type="Google" id="ProtNLM"/>
    </source>
</evidence>
<organism evidence="6 7">
    <name type="scientific">Pocillopora meandrina</name>
    <dbReference type="NCBI Taxonomy" id="46732"/>
    <lineage>
        <taxon>Eukaryota</taxon>
        <taxon>Metazoa</taxon>
        <taxon>Cnidaria</taxon>
        <taxon>Anthozoa</taxon>
        <taxon>Hexacorallia</taxon>
        <taxon>Scleractinia</taxon>
        <taxon>Astrocoeniina</taxon>
        <taxon>Pocilloporidae</taxon>
        <taxon>Pocillopora</taxon>
    </lineage>
</organism>
<name>A0AAU9W8A3_9CNID</name>
<evidence type="ECO:0000313" key="6">
    <source>
        <dbReference type="EMBL" id="CAH3107866.1"/>
    </source>
</evidence>
<feature type="site" description="Important for catalytic activity" evidence="5">
    <location>
        <position position="224"/>
    </location>
</feature>
<feature type="site" description="Transition state stabilizer" evidence="5">
    <location>
        <position position="164"/>
    </location>
</feature>
<dbReference type="GO" id="GO:0008081">
    <property type="term" value="F:phosphoric diester hydrolase activity"/>
    <property type="evidence" value="ECO:0007669"/>
    <property type="project" value="TreeGrafter"/>
</dbReference>
<evidence type="ECO:0000256" key="5">
    <source>
        <dbReference type="PIRSR" id="PIRSR604808-3"/>
    </source>
</evidence>
<dbReference type="AlphaFoldDB" id="A0AAU9W8A3"/>
<dbReference type="GO" id="GO:0006284">
    <property type="term" value="P:base-excision repair"/>
    <property type="evidence" value="ECO:0007669"/>
    <property type="project" value="TreeGrafter"/>
</dbReference>
<keyword evidence="1 4" id="KW-0479">Metal-binding</keyword>
<accession>A0AAU9W8A3</accession>
<dbReference type="InterPro" id="IPR004808">
    <property type="entry name" value="AP_endonuc_1"/>
</dbReference>
<dbReference type="PANTHER" id="PTHR22748">
    <property type="entry name" value="AP ENDONUCLEASE"/>
    <property type="match status" value="1"/>
</dbReference>
<dbReference type="GO" id="GO:0005634">
    <property type="term" value="C:nucleus"/>
    <property type="evidence" value="ECO:0007669"/>
    <property type="project" value="TreeGrafter"/>
</dbReference>
<evidence type="ECO:0000256" key="3">
    <source>
        <dbReference type="ARBA" id="ARBA00022842"/>
    </source>
</evidence>
<dbReference type="GO" id="GO:0008311">
    <property type="term" value="F:double-stranded DNA 3'-5' DNA exonuclease activity"/>
    <property type="evidence" value="ECO:0007669"/>
    <property type="project" value="TreeGrafter"/>
</dbReference>
<dbReference type="EMBL" id="CALNXJ010000011">
    <property type="protein sequence ID" value="CAH3107866.1"/>
    <property type="molecule type" value="Genomic_DNA"/>
</dbReference>
<evidence type="ECO:0000256" key="2">
    <source>
        <dbReference type="ARBA" id="ARBA00022801"/>
    </source>
</evidence>
<dbReference type="Gene3D" id="3.60.10.10">
    <property type="entry name" value="Endonuclease/exonuclease/phosphatase"/>
    <property type="match status" value="1"/>
</dbReference>
<reference evidence="6 7" key="1">
    <citation type="submission" date="2022-05" db="EMBL/GenBank/DDBJ databases">
        <authorList>
            <consortium name="Genoscope - CEA"/>
            <person name="William W."/>
        </authorList>
    </citation>
    <scope>NUCLEOTIDE SEQUENCE [LARGE SCALE GENOMIC DNA]</scope>
</reference>
<evidence type="ECO:0000313" key="7">
    <source>
        <dbReference type="Proteomes" id="UP001159428"/>
    </source>
</evidence>
<comment type="cofactor">
    <cofactor evidence="4">
        <name>Mg(2+)</name>
        <dbReference type="ChEBI" id="CHEBI:18420"/>
    </cofactor>
    <cofactor evidence="4">
        <name>Mn(2+)</name>
        <dbReference type="ChEBI" id="CHEBI:29035"/>
    </cofactor>
    <text evidence="4">Probably binds two magnesium or manganese ions per subunit.</text>
</comment>
<dbReference type="PANTHER" id="PTHR22748:SF26">
    <property type="entry name" value="ENDONUCLEASE_EXONUCLEASE_PHOSPHATASE DOMAIN-CONTAINING PROTEIN"/>
    <property type="match status" value="1"/>
</dbReference>
<feature type="binding site" evidence="4">
    <location>
        <position position="51"/>
    </location>
    <ligand>
        <name>Mg(2+)</name>
        <dbReference type="ChEBI" id="CHEBI:18420"/>
        <label>1</label>
    </ligand>
</feature>
<comment type="caution">
    <text evidence="6">The sequence shown here is derived from an EMBL/GenBank/DDBJ whole genome shotgun (WGS) entry which is preliminary data.</text>
</comment>
<dbReference type="SUPFAM" id="SSF56219">
    <property type="entry name" value="DNase I-like"/>
    <property type="match status" value="1"/>
</dbReference>
<dbReference type="CDD" id="cd09076">
    <property type="entry name" value="L1-EN"/>
    <property type="match status" value="1"/>
</dbReference>
<keyword evidence="4" id="KW-0464">Manganese</keyword>
<protein>
    <recommendedName>
        <fullName evidence="8">Endonuclease/exonuclease/phosphatase domain-containing protein</fullName>
    </recommendedName>
</protein>
<dbReference type="InterPro" id="IPR036691">
    <property type="entry name" value="Endo/exonu/phosph_ase_sf"/>
</dbReference>
<keyword evidence="2" id="KW-0378">Hydrolase</keyword>
<keyword evidence="7" id="KW-1185">Reference proteome</keyword>
<evidence type="ECO:0000256" key="1">
    <source>
        <dbReference type="ARBA" id="ARBA00022723"/>
    </source>
</evidence>
<feature type="binding site" evidence="4">
    <location>
        <position position="164"/>
    </location>
    <ligand>
        <name>Mg(2+)</name>
        <dbReference type="ChEBI" id="CHEBI:18420"/>
        <label>1</label>
    </ligand>
</feature>
<dbReference type="Proteomes" id="UP001159428">
    <property type="component" value="Unassembled WGS sequence"/>
</dbReference>
<dbReference type="GO" id="GO:0046872">
    <property type="term" value="F:metal ion binding"/>
    <property type="evidence" value="ECO:0007669"/>
    <property type="project" value="UniProtKB-KW"/>
</dbReference>
<feature type="binding site" evidence="4">
    <location>
        <position position="162"/>
    </location>
    <ligand>
        <name>Mg(2+)</name>
        <dbReference type="ChEBI" id="CHEBI:18420"/>
        <label>1</label>
    </ligand>
</feature>
<gene>
    <name evidence="6" type="ORF">PMEA_00002981</name>
</gene>
<evidence type="ECO:0000256" key="4">
    <source>
        <dbReference type="PIRSR" id="PIRSR604808-2"/>
    </source>
</evidence>
<keyword evidence="3 4" id="KW-0460">Magnesium</keyword>
<proteinExistence type="predicted"/>
<dbReference type="GO" id="GO:0003906">
    <property type="term" value="F:DNA-(apurinic or apyrimidinic site) endonuclease activity"/>
    <property type="evidence" value="ECO:0007669"/>
    <property type="project" value="TreeGrafter"/>
</dbReference>